<dbReference type="Gene3D" id="2.60.40.10">
    <property type="entry name" value="Immunoglobulins"/>
    <property type="match status" value="1"/>
</dbReference>
<accession>A0A9E6NZG3</accession>
<dbReference type="InterPro" id="IPR008964">
    <property type="entry name" value="Invasin/intimin_cell_adhesion"/>
</dbReference>
<dbReference type="InterPro" id="IPR013783">
    <property type="entry name" value="Ig-like_fold"/>
</dbReference>
<dbReference type="RefSeq" id="WP_186552222.1">
    <property type="nucleotide sequence ID" value="NZ_CP077091.1"/>
</dbReference>
<reference evidence="2 3" key="2">
    <citation type="journal article" date="2021" name="Microorganisms">
        <title>The Ever-Expanding Pseudomonas Genus: Description of 43 New Species and Partition of the Pseudomonas putida Group.</title>
        <authorList>
            <person name="Girard L."/>
            <person name="Lood C."/>
            <person name="Hofte M."/>
            <person name="Vandamme P."/>
            <person name="Rokni-Zadeh H."/>
            <person name="van Noort V."/>
            <person name="Lavigne R."/>
            <person name="De Mot R."/>
        </authorList>
    </citation>
    <scope>NUCLEOTIDE SEQUENCE [LARGE SCALE GENOMIC DNA]</scope>
    <source>
        <strain evidence="2 3">SWRI65</strain>
    </source>
</reference>
<name>A0A9E6NZG3_9PSED</name>
<gene>
    <name evidence="2" type="ORF">HU739_022915</name>
</gene>
<dbReference type="KEGG" id="phv:HU739_022915"/>
<evidence type="ECO:0000313" key="3">
    <source>
        <dbReference type="Proteomes" id="UP000631521"/>
    </source>
</evidence>
<dbReference type="EMBL" id="CP077091">
    <property type="protein sequence ID" value="QXI16726.1"/>
    <property type="molecule type" value="Genomic_DNA"/>
</dbReference>
<reference evidence="2 3" key="1">
    <citation type="journal article" date="2020" name="Microorganisms">
        <title>Reliable Identification of Environmental Pseudomonas Isolates Using the rpoD Gene.</title>
        <authorList>
            <consortium name="The Broad Institute Genome Sequencing Platform"/>
            <person name="Girard L."/>
            <person name="Lood C."/>
            <person name="Rokni-Zadeh H."/>
            <person name="van Noort V."/>
            <person name="Lavigne R."/>
            <person name="De Mot R."/>
        </authorList>
    </citation>
    <scope>NUCLEOTIDE SEQUENCE [LARGE SCALE GENOMIC DNA]</scope>
    <source>
        <strain evidence="2 3">SWRI65</strain>
    </source>
</reference>
<organism evidence="2 3">
    <name type="scientific">Pseudomonas hamedanensis</name>
    <dbReference type="NCBI Taxonomy" id="2745504"/>
    <lineage>
        <taxon>Bacteria</taxon>
        <taxon>Pseudomonadati</taxon>
        <taxon>Pseudomonadota</taxon>
        <taxon>Gammaproteobacteria</taxon>
        <taxon>Pseudomonadales</taxon>
        <taxon>Pseudomonadaceae</taxon>
        <taxon>Pseudomonas</taxon>
    </lineage>
</organism>
<dbReference type="InterPro" id="IPR018003">
    <property type="entry name" value="Insecticidal_toxin/plasmid_vir"/>
</dbReference>
<evidence type="ECO:0000313" key="2">
    <source>
        <dbReference type="EMBL" id="QXI16726.1"/>
    </source>
</evidence>
<dbReference type="Pfam" id="PF03538">
    <property type="entry name" value="VRP1"/>
    <property type="match status" value="1"/>
</dbReference>
<sequence>MADSRRPGLRLFAELFGDEQQIHDTGLAKLKAYLTDNGSIFPLVEKGVQGLRSDYQLDLDAAQRFARGANSMATYLRRQFIEQTLTGKTAASRNGSGLLSMVGGPNYKGLIGTDFALLCPPDALESITSPVAYLIDLLRWIRDRIDKKNLEEKYRLHSRRTDLLKLDVDYNAVYQSVSSVDIIVAVMEAFIAENTEPAAAMSIEDALIKARYPNGLPYYQHWVTIDSIAQSHGLSVGDFEHRTDLAFPYFLQPGAHGPNTRAGFAHATRLGPYQRQLLTEAREPFEEREGFYNRHFGTDNIEKYGNLNQVDFLGERTKLDSSQIEALLSIRDFSPVRSANVTFMDDKPSAPESERSGSVYINNGTSPAVRIDDTMVSFHRLTASPDKEIGFNRYDRINRMVRLASWTGLPFDQVDAVLVAAIRAAALGNSPKLVPFDLDISSGVVQALGLFQTLRERYDCPAADFAVFIGELSVYGRGEALCSFDQIFNNQAGYREPLKLDNGTFAVTPTPGEVDLTVSQLCSGLAIDLQTYSFLAATVARAHGLTDTLPRSLAIISSLYRLVKLPRLLKITPVEGALMLSLLGGNAWLERFAGIPVIHDELADLPDALELIEAMQSFVQWCAQGNLTVLWVLQHAVAAQPALEPTTQDLQFFEQVRNLLPTTLLSNSVFLMAGVPPAGAADWLDFLATFADGLIPIVDANGVVLHLEGTSEQFLSIVRLKVTWAVDNALGLSDTILRQTIIDIMVSVVVQMRDAQTSLVRETLAVYAGVGAEQAIPILYWAQATVPQFLSLVHEQVGMSSVGSGRNSGRNANKLLDLLAEVRRRSEVVLTLELSAELLQDYLDYGYLAWLDQSDKYALTVRTLYYLTTLNRAFALGDQPAQKLLDYLRQVNALPYVTGDAASLARQAAAIKLADFFGWSVQEVRECVSRIDSTDLKVLKNLTQLDFLIRVLELSRETGMDALTIFLIGNLPESIDKQAYADAAELALLGASGARAPLMPVPGDLNALVTIVCEVMGGSIVVANKPGEKVTYKVTLKNAAGTALSGVNVYWRAALGTIATGHTDLDGVLLATFTPGKTMGIDTPLLWLDLFEPQYAPPVEITSDFSSLYFPLAELSPTPLTDVPAGQEVELYAVLEDDYGNRGQNSLAEWFWQSTPPSKINGATIRPSQGFTDHQGLTRVFVSSALGGTFTFKVRTQAGDAERDFDPIKFDAPSNPE</sequence>
<dbReference type="Proteomes" id="UP000631521">
    <property type="component" value="Chromosome"/>
</dbReference>
<keyword evidence="3" id="KW-1185">Reference proteome</keyword>
<dbReference type="AlphaFoldDB" id="A0A9E6NZG3"/>
<keyword evidence="1" id="KW-0843">Virulence</keyword>
<proteinExistence type="predicted"/>
<dbReference type="SUPFAM" id="SSF49373">
    <property type="entry name" value="Invasin/intimin cell-adhesion fragments"/>
    <property type="match status" value="1"/>
</dbReference>
<evidence type="ECO:0000256" key="1">
    <source>
        <dbReference type="ARBA" id="ARBA00023026"/>
    </source>
</evidence>
<protein>
    <submittedName>
        <fullName evidence="2">Virulence plasmid 28 protein</fullName>
    </submittedName>
</protein>